<evidence type="ECO:0000313" key="1">
    <source>
        <dbReference type="EMBL" id="HHF53467.1"/>
    </source>
</evidence>
<name>A0A7V5HNG4_UNCW3</name>
<comment type="caution">
    <text evidence="1">The sequence shown here is derived from an EMBL/GenBank/DDBJ whole genome shotgun (WGS) entry which is preliminary data.</text>
</comment>
<accession>A0A7V5HNG4</accession>
<dbReference type="AlphaFoldDB" id="A0A7V5HNG4"/>
<gene>
    <name evidence="1" type="ORF">ENL43_03785</name>
</gene>
<dbReference type="EMBL" id="DRTX01000196">
    <property type="protein sequence ID" value="HHF53467.1"/>
    <property type="molecule type" value="Genomic_DNA"/>
</dbReference>
<sequence>MAIHTQLSVIATPGRRHVFTAKKITKSPPGTGGGRATRWLRRIKWERKKRLRERILREDQEIVEIIMAIVLSGELK</sequence>
<dbReference type="Proteomes" id="UP000886050">
    <property type="component" value="Unassembled WGS sequence"/>
</dbReference>
<protein>
    <submittedName>
        <fullName evidence="1">Uncharacterized protein</fullName>
    </submittedName>
</protein>
<reference evidence="1" key="1">
    <citation type="journal article" date="2020" name="mSystems">
        <title>Genome- and Community-Level Interaction Insights into Carbon Utilization and Element Cycling Functions of Hydrothermarchaeota in Hydrothermal Sediment.</title>
        <authorList>
            <person name="Zhou Z."/>
            <person name="Liu Y."/>
            <person name="Xu W."/>
            <person name="Pan J."/>
            <person name="Luo Z.H."/>
            <person name="Li M."/>
        </authorList>
    </citation>
    <scope>NUCLEOTIDE SEQUENCE [LARGE SCALE GENOMIC DNA]</scope>
    <source>
        <strain evidence="1">HyVt-96</strain>
    </source>
</reference>
<organism evidence="1">
    <name type="scientific">candidate division WOR-3 bacterium</name>
    <dbReference type="NCBI Taxonomy" id="2052148"/>
    <lineage>
        <taxon>Bacteria</taxon>
        <taxon>Bacteria division WOR-3</taxon>
    </lineage>
</organism>
<proteinExistence type="predicted"/>